<keyword evidence="2" id="KW-1185">Reference proteome</keyword>
<gene>
    <name evidence="1" type="ORF">Micbo1qcDRAFT_180866</name>
</gene>
<accession>A0A136IK75</accession>
<sequence length="153" mass="16622">MWLERALGSVGMGLRVPQVGVPRLVTEFVVLGEESHVGLIATAFDANAIPNAANPSLQSVLDISETTTPQVYIMLTQYDGGGLFVKHSSPPRNPQADMEPGFLSGVLPYLDDKMIELGKEMGRRMDAAFMPTIDPVPTCHCCSICIRFAWRGS</sequence>
<organism evidence="1 2">
    <name type="scientific">Microdochium bolleyi</name>
    <dbReference type="NCBI Taxonomy" id="196109"/>
    <lineage>
        <taxon>Eukaryota</taxon>
        <taxon>Fungi</taxon>
        <taxon>Dikarya</taxon>
        <taxon>Ascomycota</taxon>
        <taxon>Pezizomycotina</taxon>
        <taxon>Sordariomycetes</taxon>
        <taxon>Xylariomycetidae</taxon>
        <taxon>Xylariales</taxon>
        <taxon>Microdochiaceae</taxon>
        <taxon>Microdochium</taxon>
    </lineage>
</organism>
<dbReference type="InParanoid" id="A0A136IK75"/>
<evidence type="ECO:0000313" key="1">
    <source>
        <dbReference type="EMBL" id="KXJ85356.1"/>
    </source>
</evidence>
<dbReference type="Proteomes" id="UP000070501">
    <property type="component" value="Unassembled WGS sequence"/>
</dbReference>
<protein>
    <submittedName>
        <fullName evidence="1">Uncharacterized protein</fullName>
    </submittedName>
</protein>
<evidence type="ECO:0000313" key="2">
    <source>
        <dbReference type="Proteomes" id="UP000070501"/>
    </source>
</evidence>
<dbReference type="AlphaFoldDB" id="A0A136IK75"/>
<reference evidence="2" key="1">
    <citation type="submission" date="2016-02" db="EMBL/GenBank/DDBJ databases">
        <title>Draft genome sequence of Microdochium bolleyi, a fungal endophyte of beachgrass.</title>
        <authorList>
            <consortium name="DOE Joint Genome Institute"/>
            <person name="David A.S."/>
            <person name="May G."/>
            <person name="Haridas S."/>
            <person name="Lim J."/>
            <person name="Wang M."/>
            <person name="Labutti K."/>
            <person name="Lipzen A."/>
            <person name="Barry K."/>
            <person name="Grigoriev I.V."/>
        </authorList>
    </citation>
    <scope>NUCLEOTIDE SEQUENCE [LARGE SCALE GENOMIC DNA]</scope>
    <source>
        <strain evidence="2">J235TASD1</strain>
    </source>
</reference>
<proteinExistence type="predicted"/>
<dbReference type="EMBL" id="KQ964284">
    <property type="protein sequence ID" value="KXJ85356.1"/>
    <property type="molecule type" value="Genomic_DNA"/>
</dbReference>
<name>A0A136IK75_9PEZI</name>